<protein>
    <submittedName>
        <fullName evidence="1">Uncharacterized protein</fullName>
    </submittedName>
</protein>
<dbReference type="GO" id="GO:0009307">
    <property type="term" value="P:DNA restriction-modification system"/>
    <property type="evidence" value="ECO:0007669"/>
    <property type="project" value="InterPro"/>
</dbReference>
<proteinExistence type="predicted"/>
<dbReference type="eggNOG" id="ENOG5030R9U">
    <property type="taxonomic scope" value="Bacteria"/>
</dbReference>
<dbReference type="SUPFAM" id="SSF52980">
    <property type="entry name" value="Restriction endonuclease-like"/>
    <property type="match status" value="1"/>
</dbReference>
<dbReference type="AlphaFoldDB" id="A0A0J9YH32"/>
<name>A0A0J9YH32_NOCSI</name>
<dbReference type="REBASE" id="97729">
    <property type="entry name" value="Psi2033ORF75P"/>
</dbReference>
<dbReference type="GO" id="GO:0009036">
    <property type="term" value="F:type II site-specific deoxyribonuclease activity"/>
    <property type="evidence" value="ECO:0007669"/>
    <property type="project" value="InterPro"/>
</dbReference>
<dbReference type="EMBL" id="CP009896">
    <property type="protein sequence ID" value="AIY15579.1"/>
    <property type="molecule type" value="Genomic_DNA"/>
</dbReference>
<sequence length="309" mass="33957">MWDVERVVRCSGARVTSVPAPFAKDLCGYRDHGKPNTSDKTKSDSVALGFALFDALGVRRDTPGQDETGLPFAQRVAADLAARLSASGHGLLVAPEGVVNTFQQYRHVGALADIAVEPSAAYEKAWRRLTAEARKRVIAPPAAVTRLEQLIEDVERATSAEVEARQTALAEIGTESLLKLDVAVAQDQRPRLPELEIGLSLNWSLRTDRAQDCRSQGAKLSALRRGRMPHFAAVTMEPRPYMLNLLGGGSGDVDCVYHLHLPALQAAVDDVYGRKTDRTSQRIVAVFNRLVEQRRVRDYDELVAHAERL</sequence>
<accession>A0A0J9YH32</accession>
<evidence type="ECO:0000313" key="1">
    <source>
        <dbReference type="EMBL" id="AIY15579.1"/>
    </source>
</evidence>
<keyword evidence="2" id="KW-1185">Reference proteome</keyword>
<dbReference type="KEGG" id="psim:KR76_00070"/>
<reference evidence="1 2" key="1">
    <citation type="journal article" date="2015" name="Genome Announc.">
        <title>Complete Genome Sequence of Steroid-Transforming Nocardioides simplex VKM Ac-2033D.</title>
        <authorList>
            <person name="Shtratnikova V.Y."/>
            <person name="Schelkunov M.I."/>
            <person name="Pekov Y.A."/>
            <person name="Fokina V.V."/>
            <person name="Logacheva M.D."/>
            <person name="Sokolov S.L."/>
            <person name="Bragin E.Y."/>
            <person name="Ashapkin V.V."/>
            <person name="Donova M.V."/>
        </authorList>
    </citation>
    <scope>NUCLEOTIDE SEQUENCE [LARGE SCALE GENOMIC DNA]</scope>
    <source>
        <strain evidence="1 2">VKM Ac-2033D</strain>
    </source>
</reference>
<dbReference type="Gene3D" id="3.40.50.10010">
    <property type="entry name" value="Type-2 restriction enzyme NgoMIV"/>
    <property type="match status" value="1"/>
</dbReference>
<evidence type="ECO:0000313" key="2">
    <source>
        <dbReference type="Proteomes" id="UP000030300"/>
    </source>
</evidence>
<dbReference type="InterPro" id="IPR011335">
    <property type="entry name" value="Restrct_endonuc-II-like"/>
</dbReference>
<dbReference type="InterPro" id="IPR015105">
    <property type="entry name" value="NgoMIV"/>
</dbReference>
<dbReference type="OrthoDB" id="5504137at2"/>
<dbReference type="InterPro" id="IPR037083">
    <property type="entry name" value="NgoMIV_sf"/>
</dbReference>
<dbReference type="STRING" id="2045.KR76_00070"/>
<gene>
    <name evidence="1" type="ORF">KR76_00070</name>
</gene>
<dbReference type="Proteomes" id="UP000030300">
    <property type="component" value="Chromosome"/>
</dbReference>
<organism evidence="1 2">
    <name type="scientific">Nocardioides simplex</name>
    <name type="common">Arthrobacter simplex</name>
    <dbReference type="NCBI Taxonomy" id="2045"/>
    <lineage>
        <taxon>Bacteria</taxon>
        <taxon>Bacillati</taxon>
        <taxon>Actinomycetota</taxon>
        <taxon>Actinomycetes</taxon>
        <taxon>Propionibacteriales</taxon>
        <taxon>Nocardioidaceae</taxon>
        <taxon>Pimelobacter</taxon>
    </lineage>
</organism>
<dbReference type="CDD" id="cd22340">
    <property type="entry name" value="NgoMIV-like"/>
    <property type="match status" value="1"/>
</dbReference>
<dbReference type="Pfam" id="PF09015">
    <property type="entry name" value="NgoMIV_restric"/>
    <property type="match status" value="1"/>
</dbReference>